<comment type="caution">
    <text evidence="2">The sequence shown here is derived from an EMBL/GenBank/DDBJ whole genome shotgun (WGS) entry which is preliminary data.</text>
</comment>
<gene>
    <name evidence="2" type="ORF">OUZ56_005307</name>
</gene>
<sequence length="129" mass="14356">MTQLVSQQRENNDTTAAASSVLYHYAPPLPLKLFTAPRSHQLSRQRPPPSTGPEVGRWKVGWRNDGGEFGREHFNLNCNRERHCPYEADGSSAPRSSSLSPSIETETGARREVNGFLMTSLLSTAETRD</sequence>
<reference evidence="2 3" key="1">
    <citation type="journal article" date="2023" name="Nucleic Acids Res.">
        <title>The hologenome of Daphnia magna reveals possible DNA methylation and microbiome-mediated evolution of the host genome.</title>
        <authorList>
            <person name="Chaturvedi A."/>
            <person name="Li X."/>
            <person name="Dhandapani V."/>
            <person name="Marshall H."/>
            <person name="Kissane S."/>
            <person name="Cuenca-Cambronero M."/>
            <person name="Asole G."/>
            <person name="Calvet F."/>
            <person name="Ruiz-Romero M."/>
            <person name="Marangio P."/>
            <person name="Guigo R."/>
            <person name="Rago D."/>
            <person name="Mirbahai L."/>
            <person name="Eastwood N."/>
            <person name="Colbourne J.K."/>
            <person name="Zhou J."/>
            <person name="Mallon E."/>
            <person name="Orsini L."/>
        </authorList>
    </citation>
    <scope>NUCLEOTIDE SEQUENCE [LARGE SCALE GENOMIC DNA]</scope>
    <source>
        <strain evidence="2">LRV0_1</strain>
    </source>
</reference>
<feature type="region of interest" description="Disordered" evidence="1">
    <location>
        <begin position="36"/>
        <end position="59"/>
    </location>
</feature>
<evidence type="ECO:0000313" key="3">
    <source>
        <dbReference type="Proteomes" id="UP001234178"/>
    </source>
</evidence>
<protein>
    <submittedName>
        <fullName evidence="2">Uncharacterized protein</fullName>
    </submittedName>
</protein>
<feature type="region of interest" description="Disordered" evidence="1">
    <location>
        <begin position="86"/>
        <end position="112"/>
    </location>
</feature>
<keyword evidence="3" id="KW-1185">Reference proteome</keyword>
<accession>A0ABQ9YSS8</accession>
<proteinExistence type="predicted"/>
<name>A0ABQ9YSS8_9CRUS</name>
<dbReference type="EMBL" id="JAOYFB010000001">
    <property type="protein sequence ID" value="KAK4003550.1"/>
    <property type="molecule type" value="Genomic_DNA"/>
</dbReference>
<dbReference type="Proteomes" id="UP001234178">
    <property type="component" value="Unassembled WGS sequence"/>
</dbReference>
<evidence type="ECO:0000256" key="1">
    <source>
        <dbReference type="SAM" id="MobiDB-lite"/>
    </source>
</evidence>
<organism evidence="2 3">
    <name type="scientific">Daphnia magna</name>
    <dbReference type="NCBI Taxonomy" id="35525"/>
    <lineage>
        <taxon>Eukaryota</taxon>
        <taxon>Metazoa</taxon>
        <taxon>Ecdysozoa</taxon>
        <taxon>Arthropoda</taxon>
        <taxon>Crustacea</taxon>
        <taxon>Branchiopoda</taxon>
        <taxon>Diplostraca</taxon>
        <taxon>Cladocera</taxon>
        <taxon>Anomopoda</taxon>
        <taxon>Daphniidae</taxon>
        <taxon>Daphnia</taxon>
    </lineage>
</organism>
<feature type="compositionally biased region" description="Low complexity" evidence="1">
    <location>
        <begin position="91"/>
        <end position="102"/>
    </location>
</feature>
<evidence type="ECO:0000313" key="2">
    <source>
        <dbReference type="EMBL" id="KAK4003550.1"/>
    </source>
</evidence>